<evidence type="ECO:0000259" key="8">
    <source>
        <dbReference type="Pfam" id="PF00728"/>
    </source>
</evidence>
<gene>
    <name evidence="10" type="ORF">DNL40_04715</name>
</gene>
<evidence type="ECO:0000256" key="7">
    <source>
        <dbReference type="SAM" id="MobiDB-lite"/>
    </source>
</evidence>
<dbReference type="CDD" id="cd06568">
    <property type="entry name" value="GH20_SpHex_like"/>
    <property type="match status" value="1"/>
</dbReference>
<organism evidence="10 11">
    <name type="scientific">Xylanimonas oleitrophica</name>
    <dbReference type="NCBI Taxonomy" id="2607479"/>
    <lineage>
        <taxon>Bacteria</taxon>
        <taxon>Bacillati</taxon>
        <taxon>Actinomycetota</taxon>
        <taxon>Actinomycetes</taxon>
        <taxon>Micrococcales</taxon>
        <taxon>Promicromonosporaceae</taxon>
        <taxon>Xylanimonas</taxon>
    </lineage>
</organism>
<dbReference type="SUPFAM" id="SSF55545">
    <property type="entry name" value="beta-N-acetylhexosaminidase-like domain"/>
    <property type="match status" value="1"/>
</dbReference>
<dbReference type="InterPro" id="IPR029018">
    <property type="entry name" value="Hex-like_dom2"/>
</dbReference>
<dbReference type="EC" id="3.2.1.52" evidence="3"/>
<evidence type="ECO:0000256" key="1">
    <source>
        <dbReference type="ARBA" id="ARBA00001231"/>
    </source>
</evidence>
<evidence type="ECO:0000259" key="9">
    <source>
        <dbReference type="Pfam" id="PF02838"/>
    </source>
</evidence>
<comment type="caution">
    <text evidence="10">The sequence shown here is derived from an EMBL/GenBank/DDBJ whole genome shotgun (WGS) entry which is preliminary data.</text>
</comment>
<feature type="domain" description="Glycoside hydrolase family 20 catalytic" evidence="8">
    <location>
        <begin position="328"/>
        <end position="470"/>
    </location>
</feature>
<name>A0A2W5WSS7_9MICO</name>
<dbReference type="EMBL" id="QKWH01000002">
    <property type="protein sequence ID" value="PZR54407.1"/>
    <property type="molecule type" value="Genomic_DNA"/>
</dbReference>
<dbReference type="GO" id="GO:0004563">
    <property type="term" value="F:beta-N-acetylhexosaminidase activity"/>
    <property type="evidence" value="ECO:0007669"/>
    <property type="project" value="UniProtKB-EC"/>
</dbReference>
<evidence type="ECO:0000256" key="2">
    <source>
        <dbReference type="ARBA" id="ARBA00006285"/>
    </source>
</evidence>
<evidence type="ECO:0000256" key="5">
    <source>
        <dbReference type="ARBA" id="ARBA00023295"/>
    </source>
</evidence>
<dbReference type="Gene3D" id="3.20.20.80">
    <property type="entry name" value="Glycosidases"/>
    <property type="match status" value="1"/>
</dbReference>
<dbReference type="SUPFAM" id="SSF51445">
    <property type="entry name" value="(Trans)glycosidases"/>
    <property type="match status" value="1"/>
</dbReference>
<feature type="domain" description="Glycoside hydrolase family 20 catalytic" evidence="8">
    <location>
        <begin position="149"/>
        <end position="319"/>
    </location>
</feature>
<dbReference type="Pfam" id="PF02838">
    <property type="entry name" value="Glyco_hydro_20b"/>
    <property type="match status" value="1"/>
</dbReference>
<evidence type="ECO:0000256" key="6">
    <source>
        <dbReference type="PIRSR" id="PIRSR625705-1"/>
    </source>
</evidence>
<dbReference type="GO" id="GO:0030203">
    <property type="term" value="P:glycosaminoglycan metabolic process"/>
    <property type="evidence" value="ECO:0007669"/>
    <property type="project" value="TreeGrafter"/>
</dbReference>
<evidence type="ECO:0000256" key="3">
    <source>
        <dbReference type="ARBA" id="ARBA00012663"/>
    </source>
</evidence>
<dbReference type="Gene3D" id="3.30.379.10">
    <property type="entry name" value="Chitobiase/beta-hexosaminidase domain 2-like"/>
    <property type="match status" value="1"/>
</dbReference>
<dbReference type="GO" id="GO:0016020">
    <property type="term" value="C:membrane"/>
    <property type="evidence" value="ECO:0007669"/>
    <property type="project" value="TreeGrafter"/>
</dbReference>
<dbReference type="Proteomes" id="UP000248783">
    <property type="component" value="Unassembled WGS sequence"/>
</dbReference>
<dbReference type="PANTHER" id="PTHR22600:SF57">
    <property type="entry name" value="BETA-N-ACETYLHEXOSAMINIDASE"/>
    <property type="match status" value="1"/>
</dbReference>
<dbReference type="GO" id="GO:0005975">
    <property type="term" value="P:carbohydrate metabolic process"/>
    <property type="evidence" value="ECO:0007669"/>
    <property type="project" value="InterPro"/>
</dbReference>
<dbReference type="InterPro" id="IPR017853">
    <property type="entry name" value="GH"/>
</dbReference>
<comment type="catalytic activity">
    <reaction evidence="1">
        <text>Hydrolysis of terminal non-reducing N-acetyl-D-hexosamine residues in N-acetyl-beta-D-hexosaminides.</text>
        <dbReference type="EC" id="3.2.1.52"/>
    </reaction>
</comment>
<proteinExistence type="inferred from homology"/>
<dbReference type="PANTHER" id="PTHR22600">
    <property type="entry name" value="BETA-HEXOSAMINIDASE"/>
    <property type="match status" value="1"/>
</dbReference>
<evidence type="ECO:0000313" key="10">
    <source>
        <dbReference type="EMBL" id="PZR54407.1"/>
    </source>
</evidence>
<reference evidence="10 11" key="1">
    <citation type="submission" date="2018-06" db="EMBL/GenBank/DDBJ databases">
        <title>Whole genome sequencing of a novel hydrocarbon degrading bacterial strain, PW21 isolated from oil contaminated produced water sample.</title>
        <authorList>
            <person name="Nagkirti P."/>
            <person name="Shaikh A."/>
            <person name="Gowdaman V."/>
            <person name="Engineer A.E."/>
            <person name="Dagar S."/>
            <person name="Dhakephalkar P.K."/>
        </authorList>
    </citation>
    <scope>NUCLEOTIDE SEQUENCE [LARGE SCALE GENOMIC DNA]</scope>
    <source>
        <strain evidence="10 11">PW21</strain>
    </source>
</reference>
<evidence type="ECO:0000256" key="4">
    <source>
        <dbReference type="ARBA" id="ARBA00022801"/>
    </source>
</evidence>
<dbReference type="PRINTS" id="PR00738">
    <property type="entry name" value="GLHYDRLASE20"/>
</dbReference>
<keyword evidence="5" id="KW-0326">Glycosidase</keyword>
<feature type="active site" description="Proton donor" evidence="6">
    <location>
        <position position="316"/>
    </location>
</feature>
<dbReference type="InterPro" id="IPR015882">
    <property type="entry name" value="HEX_bac_N"/>
</dbReference>
<feature type="domain" description="Beta-hexosaminidase bacterial type N-terminal" evidence="9">
    <location>
        <begin position="85"/>
        <end position="146"/>
    </location>
</feature>
<dbReference type="AlphaFoldDB" id="A0A2W5WSS7"/>
<evidence type="ECO:0000313" key="11">
    <source>
        <dbReference type="Proteomes" id="UP000248783"/>
    </source>
</evidence>
<feature type="region of interest" description="Disordered" evidence="7">
    <location>
        <begin position="75"/>
        <end position="96"/>
    </location>
</feature>
<accession>A0A2W5WSS7</accession>
<comment type="similarity">
    <text evidence="2">Belongs to the glycosyl hydrolase 20 family.</text>
</comment>
<dbReference type="Pfam" id="PF00728">
    <property type="entry name" value="Glyco_hydro_20"/>
    <property type="match status" value="2"/>
</dbReference>
<dbReference type="InterPro" id="IPR025705">
    <property type="entry name" value="Beta_hexosaminidase_sua/sub"/>
</dbReference>
<keyword evidence="11" id="KW-1185">Reference proteome</keyword>
<keyword evidence="4" id="KW-0378">Hydrolase</keyword>
<protein>
    <recommendedName>
        <fullName evidence="3">beta-N-acetylhexosaminidase</fullName>
        <ecNumber evidence="3">3.2.1.52</ecNumber>
    </recommendedName>
</protein>
<dbReference type="InterPro" id="IPR015883">
    <property type="entry name" value="Glyco_hydro_20_cat"/>
</dbReference>
<sequence>MSVEPQGGEPLALQAVRLDVSAAGDPPVGWSPLVAELLEPAGITVRSGGDQPASGGSQEAPGVLPLVLRLTDDAGPGAAAGHGAGAPDGVRAGGAATSDERYTLTVSPEGVVVAAPQPVGLLHGVRTLRQLVTADGSVPAVVVRDAPRYPWRGLSVDVVRHWFGPAVLRRVVDLAGAYKLRVLHLHLTDDQGWRIEIPSRPALTERGGRTQVGGELPAGERGYLTVDEFRELQEYAARRFVTVVPEIDLPGHTNAATHAYGELTPDGVPTDAYGGIEVGFSRLWADNPATEPFLRDVLGDVAAMTQGPWVHVGGDEAPQLDVAEYSAIMDLAQRVVREAGKTPVAWQEAARAGIEPGTVLQFWDPKVETGVEPFTRAAEAGARFVASPGSNAYLDMKYTPEHPLGLEWAGHVELRDAYDWEPAEAVPGVPADAVEGVSAAVWTETLTTQDELFSMLLPRLPAVAELAWTTPSGRDWESFRVRVATHAPGWRTQGWSFHPTPQVDWP</sequence>